<evidence type="ECO:0000256" key="5">
    <source>
        <dbReference type="PROSITE-ProRule" id="PRU00042"/>
    </source>
</evidence>
<dbReference type="STRING" id="74873.A0A084VM36"/>
<gene>
    <name evidence="8" type="ORF">ZHAS_00006740</name>
</gene>
<feature type="domain" description="C2H2-type" evidence="7">
    <location>
        <begin position="538"/>
        <end position="565"/>
    </location>
</feature>
<dbReference type="Pfam" id="PF00096">
    <property type="entry name" value="zf-C2H2"/>
    <property type="match status" value="3"/>
</dbReference>
<evidence type="ECO:0000256" key="4">
    <source>
        <dbReference type="ARBA" id="ARBA00022833"/>
    </source>
</evidence>
<feature type="compositionally biased region" description="Basic and acidic residues" evidence="6">
    <location>
        <begin position="223"/>
        <end position="233"/>
    </location>
</feature>
<dbReference type="EMBL" id="KE524975">
    <property type="protein sequence ID" value="KFB39030.1"/>
    <property type="molecule type" value="Genomic_DNA"/>
</dbReference>
<dbReference type="PANTHER" id="PTHR24379:SF127">
    <property type="entry name" value="BLOODY FINGERS-RELATED"/>
    <property type="match status" value="1"/>
</dbReference>
<feature type="domain" description="C2H2-type" evidence="7">
    <location>
        <begin position="374"/>
        <end position="404"/>
    </location>
</feature>
<feature type="region of interest" description="Disordered" evidence="6">
    <location>
        <begin position="199"/>
        <end position="233"/>
    </location>
</feature>
<evidence type="ECO:0000256" key="3">
    <source>
        <dbReference type="ARBA" id="ARBA00022771"/>
    </source>
</evidence>
<feature type="domain" description="C2H2-type" evidence="7">
    <location>
        <begin position="597"/>
        <end position="623"/>
    </location>
</feature>
<evidence type="ECO:0000259" key="7">
    <source>
        <dbReference type="PROSITE" id="PS50157"/>
    </source>
</evidence>
<dbReference type="AlphaFoldDB" id="A0A084VM36"/>
<dbReference type="VEuPathDB" id="VectorBase:ASIC006740"/>
<dbReference type="OMA" id="HACETHT"/>
<feature type="domain" description="C2H2-type" evidence="7">
    <location>
        <begin position="175"/>
        <end position="203"/>
    </location>
</feature>
<keyword evidence="3 5" id="KW-0863">Zinc-finger</keyword>
<reference evidence="9" key="2">
    <citation type="submission" date="2020-05" db="UniProtKB">
        <authorList>
            <consortium name="EnsemblMetazoa"/>
        </authorList>
    </citation>
    <scope>IDENTIFICATION</scope>
</reference>
<dbReference type="SUPFAM" id="SSF57667">
    <property type="entry name" value="beta-beta-alpha zinc fingers"/>
    <property type="match status" value="5"/>
</dbReference>
<dbReference type="OrthoDB" id="654211at2759"/>
<evidence type="ECO:0000313" key="10">
    <source>
        <dbReference type="Proteomes" id="UP000030765"/>
    </source>
</evidence>
<dbReference type="PROSITE" id="PS00028">
    <property type="entry name" value="ZINC_FINGER_C2H2_1"/>
    <property type="match status" value="8"/>
</dbReference>
<dbReference type="FunFam" id="3.30.160.60:FF:000446">
    <property type="entry name" value="Zinc finger protein"/>
    <property type="match status" value="1"/>
</dbReference>
<evidence type="ECO:0000256" key="2">
    <source>
        <dbReference type="ARBA" id="ARBA00022737"/>
    </source>
</evidence>
<evidence type="ECO:0000256" key="1">
    <source>
        <dbReference type="ARBA" id="ARBA00022723"/>
    </source>
</evidence>
<protein>
    <recommendedName>
        <fullName evidence="7">C2H2-type domain-containing protein</fullName>
    </recommendedName>
</protein>
<keyword evidence="1" id="KW-0479">Metal-binding</keyword>
<dbReference type="GO" id="GO:0005634">
    <property type="term" value="C:nucleus"/>
    <property type="evidence" value="ECO:0007669"/>
    <property type="project" value="UniProtKB-ARBA"/>
</dbReference>
<keyword evidence="4" id="KW-0862">Zinc</keyword>
<feature type="domain" description="C2H2-type" evidence="7">
    <location>
        <begin position="566"/>
        <end position="596"/>
    </location>
</feature>
<feature type="domain" description="C2H2-type" evidence="7">
    <location>
        <begin position="479"/>
        <end position="501"/>
    </location>
</feature>
<organism evidence="8">
    <name type="scientific">Anopheles sinensis</name>
    <name type="common">Mosquito</name>
    <dbReference type="NCBI Taxonomy" id="74873"/>
    <lineage>
        <taxon>Eukaryota</taxon>
        <taxon>Metazoa</taxon>
        <taxon>Ecdysozoa</taxon>
        <taxon>Arthropoda</taxon>
        <taxon>Hexapoda</taxon>
        <taxon>Insecta</taxon>
        <taxon>Pterygota</taxon>
        <taxon>Neoptera</taxon>
        <taxon>Endopterygota</taxon>
        <taxon>Diptera</taxon>
        <taxon>Nematocera</taxon>
        <taxon>Culicoidea</taxon>
        <taxon>Culicidae</taxon>
        <taxon>Anophelinae</taxon>
        <taxon>Anopheles</taxon>
    </lineage>
</organism>
<dbReference type="FunFam" id="3.30.160.60:FF:000340">
    <property type="entry name" value="zinc finger protein 473 isoform X1"/>
    <property type="match status" value="1"/>
</dbReference>
<dbReference type="PROSITE" id="PS50157">
    <property type="entry name" value="ZINC_FINGER_C2H2_2"/>
    <property type="match status" value="9"/>
</dbReference>
<dbReference type="GO" id="GO:0008270">
    <property type="term" value="F:zinc ion binding"/>
    <property type="evidence" value="ECO:0007669"/>
    <property type="project" value="UniProtKB-KW"/>
</dbReference>
<dbReference type="InterPro" id="IPR036236">
    <property type="entry name" value="Znf_C2H2_sf"/>
</dbReference>
<evidence type="ECO:0000256" key="6">
    <source>
        <dbReference type="SAM" id="MobiDB-lite"/>
    </source>
</evidence>
<reference evidence="8 10" key="1">
    <citation type="journal article" date="2014" name="BMC Genomics">
        <title>Genome sequence of Anopheles sinensis provides insight into genetics basis of mosquito competence for malaria parasites.</title>
        <authorList>
            <person name="Zhou D."/>
            <person name="Zhang D."/>
            <person name="Ding G."/>
            <person name="Shi L."/>
            <person name="Hou Q."/>
            <person name="Ye Y."/>
            <person name="Xu Y."/>
            <person name="Zhou H."/>
            <person name="Xiong C."/>
            <person name="Li S."/>
            <person name="Yu J."/>
            <person name="Hong S."/>
            <person name="Yu X."/>
            <person name="Zou P."/>
            <person name="Chen C."/>
            <person name="Chang X."/>
            <person name="Wang W."/>
            <person name="Lv Y."/>
            <person name="Sun Y."/>
            <person name="Ma L."/>
            <person name="Shen B."/>
            <person name="Zhu C."/>
        </authorList>
    </citation>
    <scope>NUCLEOTIDE SEQUENCE [LARGE SCALE GENOMIC DNA]</scope>
</reference>
<keyword evidence="2" id="KW-0677">Repeat</keyword>
<evidence type="ECO:0000313" key="8">
    <source>
        <dbReference type="EMBL" id="KFB39030.1"/>
    </source>
</evidence>
<dbReference type="VEuPathDB" id="VectorBase:ASIS020226"/>
<evidence type="ECO:0000313" key="9">
    <source>
        <dbReference type="EnsemblMetazoa" id="ASIC006740-PA"/>
    </source>
</evidence>
<dbReference type="Gene3D" id="3.30.160.60">
    <property type="entry name" value="Classic Zinc Finger"/>
    <property type="match status" value="7"/>
</dbReference>
<keyword evidence="10" id="KW-1185">Reference proteome</keyword>
<dbReference type="Proteomes" id="UP000030765">
    <property type="component" value="Unassembled WGS sequence"/>
</dbReference>
<accession>A0A084VM36</accession>
<dbReference type="VEuPathDB" id="VectorBase:ASIS002236"/>
<dbReference type="EMBL" id="ATLV01014577">
    <property type="status" value="NOT_ANNOTATED_CDS"/>
    <property type="molecule type" value="Genomic_DNA"/>
</dbReference>
<feature type="domain" description="C2H2-type" evidence="7">
    <location>
        <begin position="314"/>
        <end position="344"/>
    </location>
</feature>
<dbReference type="InterPro" id="IPR013087">
    <property type="entry name" value="Znf_C2H2_type"/>
</dbReference>
<dbReference type="EnsemblMetazoa" id="ASIC006740-RA">
    <property type="protein sequence ID" value="ASIC006740-PA"/>
    <property type="gene ID" value="ASIC006740"/>
</dbReference>
<sequence>MLDTINVPKNEDLDADVYDLEYLDEFKDDITHTPDLMIKSSKPEILEDSLSDALCPQEDNDLPDQLAVQLAEELECLENELPEQGKFTFEMPPVELIAQQLSFGRFQYLEICGERCCGCAHIAPSRDALMEHAKEVHSQNYYADSSYTCPTCYGKFTTEKGLAAHTQYYSYSDVFVCTECQEAFNFQGQLMLHLKQQHDYQEEEEEESDQTNDGQSLKKKYPRKTDGQQKLAIPDEKLIKETKEFPQYREFLLEGKHCCACGFCSESIDSHVAEAHPHKDSASALQCTICRQKFASHRHLMLHEEDRKKMSYLYECRLCGKLFLKKNLLLKHIQKEVRPPNEKHADTDGIADSTENAVGQKPSASSSTVSVKCFCCCFRRCKDEFATEEALLEHACETHTGRRKENENKLSQTLEVVTEERVCPICMLLFESAEKLKQHRSYKMHAEKQSCYICGRTFMRKSGLREHMEREHLDLPPRYACEICGKNFITRSTLNHHQKVHGPFESCPCDAEDCDLVFRDEHLMRRHYRNVHAENRPYVCRFCTKTFRTKESIDIHERMHTGEKPFPCRHEGCLKRFAHGTDRARHERSVHTGERPHKCSLCSMSFLRKRELRKHTEKVHKEV</sequence>
<dbReference type="PANTHER" id="PTHR24379">
    <property type="entry name" value="KRAB AND ZINC FINGER DOMAIN-CONTAINING"/>
    <property type="match status" value="1"/>
</dbReference>
<name>A0A084VM36_ANOSI</name>
<proteinExistence type="predicted"/>
<dbReference type="SMART" id="SM00355">
    <property type="entry name" value="ZnF_C2H2"/>
    <property type="match status" value="13"/>
</dbReference>
<feature type="compositionally biased region" description="Acidic residues" evidence="6">
    <location>
        <begin position="201"/>
        <end position="210"/>
    </location>
</feature>
<feature type="domain" description="C2H2-type" evidence="7">
    <location>
        <begin position="507"/>
        <end position="537"/>
    </location>
</feature>
<feature type="domain" description="C2H2-type" evidence="7">
    <location>
        <begin position="449"/>
        <end position="477"/>
    </location>
</feature>